<protein>
    <submittedName>
        <fullName evidence="2">Uncharacterized protein</fullName>
    </submittedName>
</protein>
<organism evidence="2 3">
    <name type="scientific">Caenorhabditis auriculariae</name>
    <dbReference type="NCBI Taxonomy" id="2777116"/>
    <lineage>
        <taxon>Eukaryota</taxon>
        <taxon>Metazoa</taxon>
        <taxon>Ecdysozoa</taxon>
        <taxon>Nematoda</taxon>
        <taxon>Chromadorea</taxon>
        <taxon>Rhabditida</taxon>
        <taxon>Rhabditina</taxon>
        <taxon>Rhabditomorpha</taxon>
        <taxon>Rhabditoidea</taxon>
        <taxon>Rhabditidae</taxon>
        <taxon>Peloderinae</taxon>
        <taxon>Caenorhabditis</taxon>
    </lineage>
</organism>
<dbReference type="InterPro" id="IPR011060">
    <property type="entry name" value="RibuloseP-bd_barrel"/>
</dbReference>
<dbReference type="OrthoDB" id="10045006at2759"/>
<sequence>MPRAVQKLLSSSRPLVFGMIHVQALPRTPAYKDPLFVTLQKVREEASIYIRSGVDGIIVENMHDVPYVKPPASPEITAAMTLACQEVANMCKDKDTLLGVQILAACNKEALAVASVTGFDFIRAEGFVFSHVADEGWIDACAGKLLRYRSQLPGPEIAVFADIKKKHSSHTITSDVSIETTAKDAEFNRADGVIVTGTATGDPAKKKELIRVRKSCKLPVLIGSGVNFENVSNYVDAHGLIVGTEFKKEGHWSGDLDERKIRSFMNKVSKLKR</sequence>
<dbReference type="PIRSF" id="PIRSF005956">
    <property type="entry name" value="BtpA"/>
    <property type="match status" value="1"/>
</dbReference>
<dbReference type="Proteomes" id="UP000835052">
    <property type="component" value="Unassembled WGS sequence"/>
</dbReference>
<evidence type="ECO:0000313" key="3">
    <source>
        <dbReference type="Proteomes" id="UP000835052"/>
    </source>
</evidence>
<accession>A0A8S1GV18</accession>
<dbReference type="Pfam" id="PF03437">
    <property type="entry name" value="BtpA"/>
    <property type="match status" value="1"/>
</dbReference>
<dbReference type="NCBIfam" id="TIGR00259">
    <property type="entry name" value="thylakoid_BtpA"/>
    <property type="match status" value="1"/>
</dbReference>
<evidence type="ECO:0000256" key="1">
    <source>
        <dbReference type="ARBA" id="ARBA00006007"/>
    </source>
</evidence>
<dbReference type="SUPFAM" id="SSF51366">
    <property type="entry name" value="Ribulose-phoshate binding barrel"/>
    <property type="match status" value="1"/>
</dbReference>
<comment type="caution">
    <text evidence="2">The sequence shown here is derived from an EMBL/GenBank/DDBJ whole genome shotgun (WGS) entry which is preliminary data.</text>
</comment>
<evidence type="ECO:0000313" key="2">
    <source>
        <dbReference type="EMBL" id="CAD6187417.1"/>
    </source>
</evidence>
<name>A0A8S1GV18_9PELO</name>
<dbReference type="PANTHER" id="PTHR21381">
    <property type="entry name" value="ZGC:162297"/>
    <property type="match status" value="1"/>
</dbReference>
<dbReference type="InterPro" id="IPR005137">
    <property type="entry name" value="BtpA"/>
</dbReference>
<dbReference type="PANTHER" id="PTHR21381:SF3">
    <property type="entry name" value="SGC REGION PROTEIN SGCQ-RELATED"/>
    <property type="match status" value="1"/>
</dbReference>
<reference evidence="2" key="1">
    <citation type="submission" date="2020-10" db="EMBL/GenBank/DDBJ databases">
        <authorList>
            <person name="Kikuchi T."/>
        </authorList>
    </citation>
    <scope>NUCLEOTIDE SEQUENCE</scope>
    <source>
        <strain evidence="2">NKZ352</strain>
    </source>
</reference>
<dbReference type="EMBL" id="CAJGYM010000006">
    <property type="protein sequence ID" value="CAD6187417.1"/>
    <property type="molecule type" value="Genomic_DNA"/>
</dbReference>
<dbReference type="AlphaFoldDB" id="A0A8S1GV18"/>
<comment type="similarity">
    <text evidence="1">Belongs to the BtpA family.</text>
</comment>
<keyword evidence="3" id="KW-1185">Reference proteome</keyword>
<proteinExistence type="inferred from homology"/>
<gene>
    <name evidence="2" type="ORF">CAUJ_LOCUS3336</name>
</gene>